<dbReference type="Pfam" id="PF05301">
    <property type="entry name" value="Acetyltransf_16"/>
    <property type="match status" value="1"/>
</dbReference>
<dbReference type="PANTHER" id="PTHR12327">
    <property type="entry name" value="ALPHA-TUBULIN N-ACETYLTRANSFERASE 1"/>
    <property type="match status" value="1"/>
</dbReference>
<proteinExistence type="predicted"/>
<comment type="caution">
    <text evidence="4">The sequence shown here is derived from an EMBL/GenBank/DDBJ whole genome shotgun (WGS) entry which is preliminary data.</text>
</comment>
<dbReference type="Proteomes" id="UP000828236">
    <property type="component" value="Unassembled WGS sequence"/>
</dbReference>
<evidence type="ECO:0000313" key="4">
    <source>
        <dbReference type="EMBL" id="KAH7646562.1"/>
    </source>
</evidence>
<evidence type="ECO:0000259" key="3">
    <source>
        <dbReference type="PROSITE" id="PS51730"/>
    </source>
</evidence>
<reference evidence="4" key="1">
    <citation type="submission" date="2020-06" db="EMBL/GenBank/DDBJ databases">
        <authorList>
            <person name="Ji K."/>
            <person name="Li J."/>
        </authorList>
    </citation>
    <scope>NUCLEOTIDE SEQUENCE</scope>
    <source>
        <strain evidence="4">JKM2019</strain>
        <tissue evidence="4">Whole body</tissue>
    </source>
</reference>
<dbReference type="InterPro" id="IPR038746">
    <property type="entry name" value="Atat"/>
</dbReference>
<evidence type="ECO:0000256" key="1">
    <source>
        <dbReference type="ARBA" id="ARBA00022679"/>
    </source>
</evidence>
<dbReference type="GO" id="GO:0005874">
    <property type="term" value="C:microtubule"/>
    <property type="evidence" value="ECO:0007669"/>
    <property type="project" value="InterPro"/>
</dbReference>
<dbReference type="PANTHER" id="PTHR12327:SF0">
    <property type="entry name" value="ALPHA-TUBULIN N-ACETYLTRANSFERASE 1"/>
    <property type="match status" value="1"/>
</dbReference>
<feature type="domain" description="N-acetyltransferase" evidence="3">
    <location>
        <begin position="16"/>
        <end position="193"/>
    </location>
</feature>
<dbReference type="OrthoDB" id="447510at2759"/>
<dbReference type="GO" id="GO:0019799">
    <property type="term" value="F:tubulin N-acetyltransferase activity"/>
    <property type="evidence" value="ECO:0007669"/>
    <property type="project" value="InterPro"/>
</dbReference>
<reference evidence="4" key="2">
    <citation type="journal article" date="2021" name="World Allergy Organ. J.">
        <title>Chromosome-level assembly of Dermatophagoides farinae genome and transcriptome reveals two novel allergens Der f 37 and Der f 39.</title>
        <authorList>
            <person name="Chen J."/>
            <person name="Cai Z."/>
            <person name="Fan D."/>
            <person name="Hu J."/>
            <person name="Hou Y."/>
            <person name="He Y."/>
            <person name="Zhang Z."/>
            <person name="Zhao Z."/>
            <person name="Gao P."/>
            <person name="Hu W."/>
            <person name="Sun J."/>
            <person name="Li J."/>
            <person name="Ji K."/>
        </authorList>
    </citation>
    <scope>NUCLEOTIDE SEQUENCE</scope>
    <source>
        <strain evidence="4">JKM2019</strain>
    </source>
</reference>
<accession>A0A9D4P9G6</accession>
<name>A0A9D4P9G6_DERFA</name>
<dbReference type="InterPro" id="IPR007965">
    <property type="entry name" value="GNAT_ATAT"/>
</dbReference>
<evidence type="ECO:0000256" key="2">
    <source>
        <dbReference type="ARBA" id="ARBA00023315"/>
    </source>
</evidence>
<organism evidence="4">
    <name type="scientific">Dermatophagoides farinae</name>
    <name type="common">American house dust mite</name>
    <dbReference type="NCBI Taxonomy" id="6954"/>
    <lineage>
        <taxon>Eukaryota</taxon>
        <taxon>Metazoa</taxon>
        <taxon>Ecdysozoa</taxon>
        <taxon>Arthropoda</taxon>
        <taxon>Chelicerata</taxon>
        <taxon>Arachnida</taxon>
        <taxon>Acari</taxon>
        <taxon>Acariformes</taxon>
        <taxon>Sarcoptiformes</taxon>
        <taxon>Astigmata</taxon>
        <taxon>Psoroptidia</taxon>
        <taxon>Analgoidea</taxon>
        <taxon>Pyroglyphidae</taxon>
        <taxon>Dermatophagoidinae</taxon>
        <taxon>Dermatophagoides</taxon>
    </lineage>
</organism>
<dbReference type="Gene3D" id="3.40.630.30">
    <property type="match status" value="1"/>
</dbReference>
<protein>
    <recommendedName>
        <fullName evidence="3">N-acetyltransferase domain-containing protein</fullName>
    </recommendedName>
</protein>
<dbReference type="PROSITE" id="PS51730">
    <property type="entry name" value="GNAT_ATAT"/>
    <property type="match status" value="1"/>
</dbReference>
<sequence>MISGYDHGQNIFVISIDRNLNCEWVFDNNSTGKRHDEFHFSKTFLSEIIDRLGEESSKAQKLQIPITTTSKFTANTNDDLIYLMFTRSNVSKQSRFKEIGFIRFGKRDLYFDDGTSLKHLVNCPSILDFYIRFKRNGFGKILFDLMLKRLAIHPKLLAYDRPSFSMLSFLRHHYSLDQPIWQHNHFVIFSNDIFSF</sequence>
<dbReference type="EMBL" id="SDOV01000001">
    <property type="protein sequence ID" value="KAH7646562.1"/>
    <property type="molecule type" value="Genomic_DNA"/>
</dbReference>
<keyword evidence="2" id="KW-0012">Acyltransferase</keyword>
<gene>
    <name evidence="4" type="ORF">HUG17_2100</name>
</gene>
<dbReference type="AlphaFoldDB" id="A0A9D4P9G6"/>
<keyword evidence="1" id="KW-0808">Transferase</keyword>